<dbReference type="InterPro" id="IPR017938">
    <property type="entry name" value="Riboflavin_synthase-like_b-brl"/>
</dbReference>
<dbReference type="CDD" id="cd06189">
    <property type="entry name" value="flavin_oxioreductase"/>
    <property type="match status" value="1"/>
</dbReference>
<accession>A0A254TAF4</accession>
<dbReference type="InterPro" id="IPR017927">
    <property type="entry name" value="FAD-bd_FR_type"/>
</dbReference>
<evidence type="ECO:0000313" key="6">
    <source>
        <dbReference type="EMBL" id="OWW19626.1"/>
    </source>
</evidence>
<dbReference type="InterPro" id="IPR008333">
    <property type="entry name" value="Cbr1-like_FAD-bd_dom"/>
</dbReference>
<reference evidence="6 7" key="1">
    <citation type="submission" date="2016-02" db="EMBL/GenBank/DDBJ databases">
        <authorList>
            <person name="Wen L."/>
            <person name="He K."/>
            <person name="Yang H."/>
        </authorList>
    </citation>
    <scope>NUCLEOTIDE SEQUENCE [LARGE SCALE GENOMIC DNA]</scope>
    <source>
        <strain evidence="6 7">TSA40</strain>
    </source>
</reference>
<keyword evidence="2" id="KW-0001">2Fe-2S</keyword>
<evidence type="ECO:0000256" key="2">
    <source>
        <dbReference type="ARBA" id="ARBA00022714"/>
    </source>
</evidence>
<feature type="domain" description="FAD-binding FR-type" evidence="5">
    <location>
        <begin position="101"/>
        <end position="203"/>
    </location>
</feature>
<proteinExistence type="predicted"/>
<comment type="cofactor">
    <cofactor evidence="3">
        <name>[2Fe-2S] cluster</name>
        <dbReference type="ChEBI" id="CHEBI:190135"/>
    </cofactor>
</comment>
<name>A0A254TAF4_9BURK</name>
<dbReference type="InterPro" id="IPR001041">
    <property type="entry name" value="2Fe-2S_ferredoxin-type"/>
</dbReference>
<evidence type="ECO:0000259" key="5">
    <source>
        <dbReference type="PROSITE" id="PS51384"/>
    </source>
</evidence>
<dbReference type="InterPro" id="IPR001433">
    <property type="entry name" value="OxRdtase_FAD/NAD-bd"/>
</dbReference>
<dbReference type="InterPro" id="IPR006058">
    <property type="entry name" value="2Fe2S_fd_BS"/>
</dbReference>
<dbReference type="PRINTS" id="PR00410">
    <property type="entry name" value="PHEHYDRXLASE"/>
</dbReference>
<dbReference type="GO" id="GO:0016491">
    <property type="term" value="F:oxidoreductase activity"/>
    <property type="evidence" value="ECO:0007669"/>
    <property type="project" value="InterPro"/>
</dbReference>
<dbReference type="CDD" id="cd00207">
    <property type="entry name" value="fer2"/>
    <property type="match status" value="1"/>
</dbReference>
<dbReference type="PROSITE" id="PS00197">
    <property type="entry name" value="2FE2S_FER_1"/>
    <property type="match status" value="1"/>
</dbReference>
<dbReference type="Gene3D" id="3.40.50.80">
    <property type="entry name" value="Nucleotide-binding domain of ferredoxin-NADP reductase (FNR) module"/>
    <property type="match status" value="1"/>
</dbReference>
<organism evidence="6 7">
    <name type="scientific">Noviherbaspirillum denitrificans</name>
    <dbReference type="NCBI Taxonomy" id="1968433"/>
    <lineage>
        <taxon>Bacteria</taxon>
        <taxon>Pseudomonadati</taxon>
        <taxon>Pseudomonadota</taxon>
        <taxon>Betaproteobacteria</taxon>
        <taxon>Burkholderiales</taxon>
        <taxon>Oxalobacteraceae</taxon>
        <taxon>Noviherbaspirillum</taxon>
    </lineage>
</organism>
<dbReference type="OrthoDB" id="9806195at2"/>
<dbReference type="Pfam" id="PF00111">
    <property type="entry name" value="Fer2"/>
    <property type="match status" value="1"/>
</dbReference>
<dbReference type="GO" id="GO:0051537">
    <property type="term" value="F:2 iron, 2 sulfur cluster binding"/>
    <property type="evidence" value="ECO:0007669"/>
    <property type="project" value="UniProtKB-KW"/>
</dbReference>
<dbReference type="SUPFAM" id="SSF63380">
    <property type="entry name" value="Riboflavin synthase domain-like"/>
    <property type="match status" value="1"/>
</dbReference>
<dbReference type="InterPro" id="IPR001709">
    <property type="entry name" value="Flavoprot_Pyr_Nucl_cyt_Rdtase"/>
</dbReference>
<keyword evidence="2" id="KW-0411">Iron-sulfur</keyword>
<dbReference type="Pfam" id="PF00970">
    <property type="entry name" value="FAD_binding_6"/>
    <property type="match status" value="1"/>
</dbReference>
<dbReference type="InterPro" id="IPR050415">
    <property type="entry name" value="MRET"/>
</dbReference>
<dbReference type="Pfam" id="PF00175">
    <property type="entry name" value="NAD_binding_1"/>
    <property type="match status" value="1"/>
</dbReference>
<evidence type="ECO:0000313" key="7">
    <source>
        <dbReference type="Proteomes" id="UP000197535"/>
    </source>
</evidence>
<keyword evidence="2" id="KW-0408">Iron</keyword>
<dbReference type="InterPro" id="IPR036010">
    <property type="entry name" value="2Fe-2S_ferredoxin-like_sf"/>
</dbReference>
<dbReference type="SUPFAM" id="SSF54292">
    <property type="entry name" value="2Fe-2S ferredoxin-like"/>
    <property type="match status" value="1"/>
</dbReference>
<dbReference type="AlphaFoldDB" id="A0A254TAF4"/>
<dbReference type="PROSITE" id="PS51085">
    <property type="entry name" value="2FE2S_FER_2"/>
    <property type="match status" value="1"/>
</dbReference>
<keyword evidence="2" id="KW-0479">Metal-binding</keyword>
<dbReference type="PROSITE" id="PS51384">
    <property type="entry name" value="FAD_FR"/>
    <property type="match status" value="1"/>
</dbReference>
<keyword evidence="7" id="KW-1185">Reference proteome</keyword>
<feature type="domain" description="2Fe-2S ferredoxin-type" evidence="4">
    <location>
        <begin position="4"/>
        <end position="94"/>
    </location>
</feature>
<dbReference type="Gene3D" id="3.10.20.30">
    <property type="match status" value="1"/>
</dbReference>
<dbReference type="PRINTS" id="PR00371">
    <property type="entry name" value="FPNCR"/>
</dbReference>
<evidence type="ECO:0000256" key="3">
    <source>
        <dbReference type="ARBA" id="ARBA00034078"/>
    </source>
</evidence>
<dbReference type="PANTHER" id="PTHR47354:SF5">
    <property type="entry name" value="PROTEIN RFBI"/>
    <property type="match status" value="1"/>
</dbReference>
<dbReference type="Gene3D" id="2.40.30.10">
    <property type="entry name" value="Translation factors"/>
    <property type="match status" value="1"/>
</dbReference>
<dbReference type="PANTHER" id="PTHR47354">
    <property type="entry name" value="NADH OXIDOREDUCTASE HCR"/>
    <property type="match status" value="1"/>
</dbReference>
<dbReference type="SUPFAM" id="SSF52343">
    <property type="entry name" value="Ferredoxin reductase-like, C-terminal NADP-linked domain"/>
    <property type="match status" value="1"/>
</dbReference>
<dbReference type="EMBL" id="LSTO01000001">
    <property type="protein sequence ID" value="OWW19626.1"/>
    <property type="molecule type" value="Genomic_DNA"/>
</dbReference>
<evidence type="ECO:0000259" key="4">
    <source>
        <dbReference type="PROSITE" id="PS51085"/>
    </source>
</evidence>
<dbReference type="Proteomes" id="UP000197535">
    <property type="component" value="Unassembled WGS sequence"/>
</dbReference>
<dbReference type="InterPro" id="IPR012675">
    <property type="entry name" value="Beta-grasp_dom_sf"/>
</dbReference>
<comment type="caution">
    <text evidence="6">The sequence shown here is derived from an EMBL/GenBank/DDBJ whole genome shotgun (WGS) entry which is preliminary data.</text>
</comment>
<evidence type="ECO:0000256" key="1">
    <source>
        <dbReference type="ARBA" id="ARBA00001974"/>
    </source>
</evidence>
<dbReference type="RefSeq" id="WP_088706530.1">
    <property type="nucleotide sequence ID" value="NZ_LSTO01000001.1"/>
</dbReference>
<comment type="cofactor">
    <cofactor evidence="1">
        <name>FAD</name>
        <dbReference type="ChEBI" id="CHEBI:57692"/>
    </cofactor>
</comment>
<dbReference type="InterPro" id="IPR039261">
    <property type="entry name" value="FNR_nucleotide-bd"/>
</dbReference>
<protein>
    <submittedName>
        <fullName evidence="6">CDP-6-deoxy-delta-3,4-glucoseen reductase</fullName>
    </submittedName>
</protein>
<sequence>MTTHTITLLPSGHQFQCSEDESILKAGLASGLFMPYSCRSGVCSTCRGTIKEGKVDFGNVHPNYLSEDDKRVGKALLCSAKPLGDCSIEVRELDPAEAFPVRKLPCRVLQLERLAPDVMLMTVGLPANEPAVFKAGQYVDFVLKDGTRRSYSIANVPVTDGVRQVELHVRLVPGGRFTEHVFNSMKLRETMQLEMPLGSFYWREQSDKPMIMLASGTGFAPIKSIIEYSIERGNKRPITLYWGGRTRACIYMAALAEKWAAEHEHITFVPVLSNATPQCNWTGRTGFVHKAVMEDFPDMSGHEVYACGAPIVVESARHDFAAQCGLPEAEFYADSFITEAERHKAAA</sequence>
<gene>
    <name evidence="6" type="ORF">AYR66_09040</name>
</gene>